<dbReference type="AlphaFoldDB" id="A0A6P8CPT7"/>
<protein>
    <recommendedName>
        <fullName evidence="3">glucan endo-1,3-beta-D-glucosidase</fullName>
        <ecNumber evidence="3">3.2.1.39</ecNumber>
    </recommendedName>
</protein>
<dbReference type="FunFam" id="3.20.20.80:FF:000010">
    <property type="entry name" value="glucan endo-1,3-beta-glucosidase, basic"/>
    <property type="match status" value="1"/>
</dbReference>
<keyword evidence="8" id="KW-0732">Signal</keyword>
<reference evidence="10" key="2">
    <citation type="submission" date="2025-08" db="UniProtKB">
        <authorList>
            <consortium name="RefSeq"/>
        </authorList>
    </citation>
    <scope>IDENTIFICATION</scope>
    <source>
        <tissue evidence="10">Leaf</tissue>
    </source>
</reference>
<evidence type="ECO:0000256" key="2">
    <source>
        <dbReference type="ARBA" id="ARBA00008773"/>
    </source>
</evidence>
<evidence type="ECO:0000256" key="3">
    <source>
        <dbReference type="ARBA" id="ARBA00012780"/>
    </source>
</evidence>
<evidence type="ECO:0000313" key="10">
    <source>
        <dbReference type="RefSeq" id="XP_031383376.1"/>
    </source>
</evidence>
<accession>A0A6P8CPT7</accession>
<proteinExistence type="inferred from homology"/>
<dbReference type="EC" id="3.2.1.39" evidence="3"/>
<evidence type="ECO:0000256" key="4">
    <source>
        <dbReference type="ARBA" id="ARBA00022801"/>
    </source>
</evidence>
<comment type="similarity">
    <text evidence="2 6">Belongs to the glycosyl hydrolase 17 family.</text>
</comment>
<dbReference type="GO" id="GO:0042973">
    <property type="term" value="F:glucan endo-1,3-beta-D-glucosidase activity"/>
    <property type="evidence" value="ECO:0007669"/>
    <property type="project" value="UniProtKB-EC"/>
</dbReference>
<name>A0A6P8CPT7_PUNGR</name>
<dbReference type="PANTHER" id="PTHR32227">
    <property type="entry name" value="GLUCAN ENDO-1,3-BETA-GLUCOSIDASE BG1-RELATED-RELATED"/>
    <property type="match status" value="1"/>
</dbReference>
<evidence type="ECO:0000256" key="6">
    <source>
        <dbReference type="RuleBase" id="RU004335"/>
    </source>
</evidence>
<evidence type="ECO:0000256" key="8">
    <source>
        <dbReference type="SAM" id="SignalP"/>
    </source>
</evidence>
<evidence type="ECO:0000256" key="5">
    <source>
        <dbReference type="ARBA" id="ARBA00023295"/>
    </source>
</evidence>
<dbReference type="PROSITE" id="PS00587">
    <property type="entry name" value="GLYCOSYL_HYDROL_F17"/>
    <property type="match status" value="1"/>
</dbReference>
<evidence type="ECO:0000313" key="9">
    <source>
        <dbReference type="Proteomes" id="UP000515151"/>
    </source>
</evidence>
<dbReference type="InterPro" id="IPR044965">
    <property type="entry name" value="Glyco_hydro_17_plant"/>
</dbReference>
<keyword evidence="5 7" id="KW-0326">Glycosidase</keyword>
<dbReference type="Pfam" id="PF00332">
    <property type="entry name" value="Glyco_hydro_17"/>
    <property type="match status" value="1"/>
</dbReference>
<evidence type="ECO:0000256" key="7">
    <source>
        <dbReference type="RuleBase" id="RU004336"/>
    </source>
</evidence>
<dbReference type="InterPro" id="IPR000490">
    <property type="entry name" value="Glyco_hydro_17"/>
</dbReference>
<dbReference type="GeneID" id="116197380"/>
<dbReference type="OrthoDB" id="941679at2759"/>
<keyword evidence="9" id="KW-1185">Reference proteome</keyword>
<feature type="chain" id="PRO_5028160221" description="glucan endo-1,3-beta-D-glucosidase" evidence="8">
    <location>
        <begin position="26"/>
        <end position="341"/>
    </location>
</feature>
<dbReference type="RefSeq" id="XP_031383376.1">
    <property type="nucleotide sequence ID" value="XM_031527516.1"/>
</dbReference>
<dbReference type="SUPFAM" id="SSF51445">
    <property type="entry name" value="(Trans)glycosidases"/>
    <property type="match status" value="1"/>
</dbReference>
<dbReference type="Gene3D" id="3.20.20.80">
    <property type="entry name" value="Glycosidases"/>
    <property type="match status" value="1"/>
</dbReference>
<gene>
    <name evidence="10" type="primary">LOC116197380</name>
</gene>
<dbReference type="GO" id="GO:0005975">
    <property type="term" value="P:carbohydrate metabolic process"/>
    <property type="evidence" value="ECO:0007669"/>
    <property type="project" value="InterPro"/>
</dbReference>
<dbReference type="InterPro" id="IPR017853">
    <property type="entry name" value="GH"/>
</dbReference>
<dbReference type="Proteomes" id="UP000515151">
    <property type="component" value="Chromosome 2"/>
</dbReference>
<reference evidence="9" key="1">
    <citation type="journal article" date="2020" name="Plant Biotechnol. J.">
        <title>The pomegranate (Punica granatum L.) draft genome dissects genetic divergence between soft- and hard-seeded cultivars.</title>
        <authorList>
            <person name="Luo X."/>
            <person name="Li H."/>
            <person name="Wu Z."/>
            <person name="Yao W."/>
            <person name="Zhao P."/>
            <person name="Cao D."/>
            <person name="Yu H."/>
            <person name="Li K."/>
            <person name="Poudel K."/>
            <person name="Zhao D."/>
            <person name="Zhang F."/>
            <person name="Xia X."/>
            <person name="Chen L."/>
            <person name="Wang Q."/>
            <person name="Jing D."/>
            <person name="Cao S."/>
        </authorList>
    </citation>
    <scope>NUCLEOTIDE SEQUENCE [LARGE SCALE GENOMIC DNA]</scope>
    <source>
        <strain evidence="9">cv. Tunisia</strain>
    </source>
</reference>
<feature type="signal peptide" evidence="8">
    <location>
        <begin position="1"/>
        <end position="25"/>
    </location>
</feature>
<comment type="catalytic activity">
    <reaction evidence="1">
        <text>Hydrolysis of (1-&gt;3)-beta-D-glucosidic linkages in (1-&gt;3)-beta-D-glucans.</text>
        <dbReference type="EC" id="3.2.1.39"/>
    </reaction>
</comment>
<evidence type="ECO:0000256" key="1">
    <source>
        <dbReference type="ARBA" id="ARBA00000382"/>
    </source>
</evidence>
<keyword evidence="4 7" id="KW-0378">Hydrolase</keyword>
<organism evidence="9 10">
    <name type="scientific">Punica granatum</name>
    <name type="common">Pomegranate</name>
    <dbReference type="NCBI Taxonomy" id="22663"/>
    <lineage>
        <taxon>Eukaryota</taxon>
        <taxon>Viridiplantae</taxon>
        <taxon>Streptophyta</taxon>
        <taxon>Embryophyta</taxon>
        <taxon>Tracheophyta</taxon>
        <taxon>Spermatophyta</taxon>
        <taxon>Magnoliopsida</taxon>
        <taxon>eudicotyledons</taxon>
        <taxon>Gunneridae</taxon>
        <taxon>Pentapetalae</taxon>
        <taxon>rosids</taxon>
        <taxon>malvids</taxon>
        <taxon>Myrtales</taxon>
        <taxon>Lythraceae</taxon>
        <taxon>Punica</taxon>
    </lineage>
</organism>
<sequence length="341" mass="36840">MAFIQGVIIMLVLASAHNGISIVEAQLDPGVCYGRQGSNLPPASKVVAMYKQYGIRNMRLFDPDLDVLTALKGQQIQVTLGVHNQDLPKLVVIDAAKSWYNTYVQNFPDVPIRLIAVGNEVIPGEFSQYVLPVMQNFQTIISSSNGTVIGVTTVVSMDTMSATYPPSSGAFKAEASSVMTGLLSFLASHNYPLLLNAYPYFPYAANPGDVSLAYAQFTAPGPVVHDGGLDYWNLLDAMVDSVYAAMEKVGMPNVAILISESGWPSAGNGDFTTAGLAATYNQNLLKKFSSQTGTPRRPSNKLTGYIFAMFNEDLKPTGIEQHWGCSIPMAHPFIVFSASNY</sequence>